<evidence type="ECO:0000259" key="11">
    <source>
        <dbReference type="PROSITE" id="PS50089"/>
    </source>
</evidence>
<evidence type="ECO:0000256" key="10">
    <source>
        <dbReference type="SAM" id="Phobius"/>
    </source>
</evidence>
<evidence type="ECO:0000313" key="12">
    <source>
        <dbReference type="EnsemblPlants" id="Bo8g028620.1"/>
    </source>
</evidence>
<dbReference type="eggNOG" id="KOG1075">
    <property type="taxonomic scope" value="Eukaryota"/>
</dbReference>
<keyword evidence="10" id="KW-0812">Transmembrane</keyword>
<evidence type="ECO:0000256" key="4">
    <source>
        <dbReference type="ARBA" id="ARBA00022723"/>
    </source>
</evidence>
<dbReference type="Gene3D" id="3.30.40.10">
    <property type="entry name" value="Zinc/RING finger domain, C3HC4 (zinc finger)"/>
    <property type="match status" value="1"/>
</dbReference>
<keyword evidence="13" id="KW-1185">Reference proteome</keyword>
<evidence type="ECO:0000256" key="8">
    <source>
        <dbReference type="ARBA" id="ARBA00024209"/>
    </source>
</evidence>
<name>A0A0D3DKS4_BRAOL</name>
<reference evidence="12 13" key="1">
    <citation type="journal article" date="2014" name="Genome Biol.">
        <title>Transcriptome and methylome profiling reveals relics of genome dominance in the mesopolyploid Brassica oleracea.</title>
        <authorList>
            <person name="Parkin I.A."/>
            <person name="Koh C."/>
            <person name="Tang H."/>
            <person name="Robinson S.J."/>
            <person name="Kagale S."/>
            <person name="Clarke W.E."/>
            <person name="Town C.D."/>
            <person name="Nixon J."/>
            <person name="Krishnakumar V."/>
            <person name="Bidwell S.L."/>
            <person name="Denoeud F."/>
            <person name="Belcram H."/>
            <person name="Links M.G."/>
            <person name="Just J."/>
            <person name="Clarke C."/>
            <person name="Bender T."/>
            <person name="Huebert T."/>
            <person name="Mason A.S."/>
            <person name="Pires J.C."/>
            <person name="Barker G."/>
            <person name="Moore J."/>
            <person name="Walley P.G."/>
            <person name="Manoli S."/>
            <person name="Batley J."/>
            <person name="Edwards D."/>
            <person name="Nelson M.N."/>
            <person name="Wang X."/>
            <person name="Paterson A.H."/>
            <person name="King G."/>
            <person name="Bancroft I."/>
            <person name="Chalhoub B."/>
            <person name="Sharpe A.G."/>
        </authorList>
    </citation>
    <scope>NUCLEOTIDE SEQUENCE</scope>
    <source>
        <strain evidence="12 13">cv. TO1000</strain>
    </source>
</reference>
<keyword evidence="5 9" id="KW-0863">Zinc-finger</keyword>
<dbReference type="OMA" id="WIVWTIW"/>
<dbReference type="GO" id="GO:0061630">
    <property type="term" value="F:ubiquitin protein ligase activity"/>
    <property type="evidence" value="ECO:0007669"/>
    <property type="project" value="UniProtKB-EC"/>
</dbReference>
<evidence type="ECO:0000256" key="3">
    <source>
        <dbReference type="ARBA" id="ARBA00012483"/>
    </source>
</evidence>
<dbReference type="AlphaFoldDB" id="A0A0D3DKS4"/>
<dbReference type="HOGENOM" id="CLU_817235_0_0_1"/>
<dbReference type="Pfam" id="PF13639">
    <property type="entry name" value="zf-RING_2"/>
    <property type="match status" value="1"/>
</dbReference>
<comment type="pathway">
    <text evidence="2">Protein modification; protein ubiquitination.</text>
</comment>
<dbReference type="InterPro" id="IPR001841">
    <property type="entry name" value="Znf_RING"/>
</dbReference>
<evidence type="ECO:0000256" key="1">
    <source>
        <dbReference type="ARBA" id="ARBA00000900"/>
    </source>
</evidence>
<evidence type="ECO:0000313" key="13">
    <source>
        <dbReference type="Proteomes" id="UP000032141"/>
    </source>
</evidence>
<keyword evidence="10" id="KW-0472">Membrane</keyword>
<evidence type="ECO:0000256" key="5">
    <source>
        <dbReference type="ARBA" id="ARBA00022771"/>
    </source>
</evidence>
<dbReference type="PANTHER" id="PTHR14155:SF478">
    <property type="entry name" value="RING-H2 FINGER PROTEIN ATL81"/>
    <property type="match status" value="1"/>
</dbReference>
<dbReference type="PROSITE" id="PS50089">
    <property type="entry name" value="ZF_RING_2"/>
    <property type="match status" value="1"/>
</dbReference>
<evidence type="ECO:0000256" key="6">
    <source>
        <dbReference type="ARBA" id="ARBA00022786"/>
    </source>
</evidence>
<comment type="similarity">
    <text evidence="8">Belongs to the RING-type zinc finger family. ATL subfamily.</text>
</comment>
<feature type="transmembrane region" description="Helical" evidence="10">
    <location>
        <begin position="22"/>
        <end position="47"/>
    </location>
</feature>
<proteinExistence type="inferred from homology"/>
<dbReference type="InterPro" id="IPR013083">
    <property type="entry name" value="Znf_RING/FYVE/PHD"/>
</dbReference>
<feature type="domain" description="RING-type" evidence="11">
    <location>
        <begin position="101"/>
        <end position="143"/>
    </location>
</feature>
<dbReference type="Gramene" id="Bo8g028620.1">
    <property type="protein sequence ID" value="Bo8g028620.1"/>
    <property type="gene ID" value="Bo8g028620"/>
</dbReference>
<dbReference type="EC" id="2.3.2.27" evidence="3"/>
<keyword evidence="6" id="KW-0833">Ubl conjugation pathway</keyword>
<keyword evidence="10" id="KW-1133">Transmembrane helix</keyword>
<protein>
    <recommendedName>
        <fullName evidence="3">RING-type E3 ubiquitin transferase</fullName>
        <ecNumber evidence="3">2.3.2.27</ecNumber>
    </recommendedName>
</protein>
<keyword evidence="7" id="KW-0862">Zinc</keyword>
<dbReference type="SUPFAM" id="SSF57850">
    <property type="entry name" value="RING/U-box"/>
    <property type="match status" value="1"/>
</dbReference>
<dbReference type="InterPro" id="IPR053238">
    <property type="entry name" value="RING-H2_zinc_finger"/>
</dbReference>
<evidence type="ECO:0000256" key="7">
    <source>
        <dbReference type="ARBA" id="ARBA00022833"/>
    </source>
</evidence>
<comment type="catalytic activity">
    <reaction evidence="1">
        <text>S-ubiquitinyl-[E2 ubiquitin-conjugating enzyme]-L-cysteine + [acceptor protein]-L-lysine = [E2 ubiquitin-conjugating enzyme]-L-cysteine + N(6)-ubiquitinyl-[acceptor protein]-L-lysine.</text>
        <dbReference type="EC" id="2.3.2.27"/>
    </reaction>
</comment>
<accession>A0A0D3DKS4</accession>
<reference evidence="12" key="2">
    <citation type="submission" date="2015-03" db="UniProtKB">
        <authorList>
            <consortium name="EnsemblPlants"/>
        </authorList>
    </citation>
    <scope>IDENTIFICATION</scope>
</reference>
<dbReference type="PANTHER" id="PTHR14155">
    <property type="entry name" value="RING FINGER DOMAIN-CONTAINING"/>
    <property type="match status" value="1"/>
</dbReference>
<evidence type="ECO:0000256" key="2">
    <source>
        <dbReference type="ARBA" id="ARBA00004906"/>
    </source>
</evidence>
<dbReference type="eggNOG" id="KOG0800">
    <property type="taxonomic scope" value="Eukaryota"/>
</dbReference>
<sequence>MSMPTTETNNIKPVRNLVSTPVTIYLTGGLLIILTGFFSFFFCGSFLKKLLNIWNNLRNRNRPSNLIQPSIPPEHAGLGSKIIQSFPEFPYSVKDRGMDQCSICLIDFMDDDTMRLISTCNHFFHTICIDLWFESHKTCPVYRCELDVHKKSSRLFLKLYTKCVFCGLQETVDHLFISCQFATSVWEAAPFSNVQATLGTTNFTSALQASRKLVNLPPTGVHLVSLFPWIVWTIWLTRNQRIFQNREFDGMATLTKATTDAREWQQAQQEVHRAIELQTDPEIQPTSTIIINTDAAWKEETKTAGIAWIFYDVNGKPFRQGSGTEEWVSSPIMAEALCHP</sequence>
<dbReference type="EnsemblPlants" id="Bo8g028620.1">
    <property type="protein sequence ID" value="Bo8g028620.1"/>
    <property type="gene ID" value="Bo8g028620"/>
</dbReference>
<evidence type="ECO:0000256" key="9">
    <source>
        <dbReference type="PROSITE-ProRule" id="PRU00175"/>
    </source>
</evidence>
<keyword evidence="4" id="KW-0479">Metal-binding</keyword>
<organism evidence="12 13">
    <name type="scientific">Brassica oleracea var. oleracea</name>
    <dbReference type="NCBI Taxonomy" id="109376"/>
    <lineage>
        <taxon>Eukaryota</taxon>
        <taxon>Viridiplantae</taxon>
        <taxon>Streptophyta</taxon>
        <taxon>Embryophyta</taxon>
        <taxon>Tracheophyta</taxon>
        <taxon>Spermatophyta</taxon>
        <taxon>Magnoliopsida</taxon>
        <taxon>eudicotyledons</taxon>
        <taxon>Gunneridae</taxon>
        <taxon>Pentapetalae</taxon>
        <taxon>rosids</taxon>
        <taxon>malvids</taxon>
        <taxon>Brassicales</taxon>
        <taxon>Brassicaceae</taxon>
        <taxon>Brassiceae</taxon>
        <taxon>Brassica</taxon>
    </lineage>
</organism>
<dbReference type="GO" id="GO:0008270">
    <property type="term" value="F:zinc ion binding"/>
    <property type="evidence" value="ECO:0007669"/>
    <property type="project" value="UniProtKB-KW"/>
</dbReference>
<dbReference type="Proteomes" id="UP000032141">
    <property type="component" value="Chromosome C8"/>
</dbReference>